<dbReference type="PANTHER" id="PTHR15108">
    <property type="entry name" value="N-ACYLGLUCOSAMINE-2-EPIMERASE"/>
    <property type="match status" value="1"/>
</dbReference>
<sequence length="351" mass="40291">MWLQARQVWMYFRLYQDVPRLKNRDIWNPAVKGADFLLKCLVEKNSCTRCPFSVTKDGQAIKIQRNLFSECFFVMAMSETWRATNVDKYKVAAVSFMQKIRHWCIVDDSALGADDLPGTTKTSKLAVAMMSLCLCEQMHISNLQWENLSGDEEKLEDWSVRNLLSHVQRSGTVVLESVSLSGQEIPGADGRLYVPGHAIECGWFLLQHALQCNNVMLAEKACLCFIDAAFSKGWDADNGGLFYFLDADGYCPLQLEWNMKLWWPHCEAMIAFILSYKFKKETRLLDNFVKVAEYTFSKFSDKKGEWYGYLNRKGEVSSNFKGGPWKGCFHVPRAMLMCENILLELIDSCDK</sequence>
<dbReference type="InterPro" id="IPR008928">
    <property type="entry name" value="6-hairpin_glycosidase_sf"/>
</dbReference>
<evidence type="ECO:0000256" key="7">
    <source>
        <dbReference type="ARBA" id="ARBA00031909"/>
    </source>
</evidence>
<dbReference type="GO" id="GO:0050121">
    <property type="term" value="F:N-acylglucosamine 2-epimerase activity"/>
    <property type="evidence" value="ECO:0007669"/>
    <property type="project" value="UniProtKB-EC"/>
</dbReference>
<accession>A0A6F9DR54</accession>
<dbReference type="Pfam" id="PF07221">
    <property type="entry name" value="GlcNAc_2-epim"/>
    <property type="match status" value="1"/>
</dbReference>
<dbReference type="GO" id="GO:0005975">
    <property type="term" value="P:carbohydrate metabolic process"/>
    <property type="evidence" value="ECO:0007669"/>
    <property type="project" value="InterPro"/>
</dbReference>
<comment type="similarity">
    <text evidence="2">Belongs to the N-acylglucosamine 2-epimerase family.</text>
</comment>
<dbReference type="EC" id="5.1.3.8" evidence="3"/>
<dbReference type="SUPFAM" id="SSF48208">
    <property type="entry name" value="Six-hairpin glycosidases"/>
    <property type="match status" value="1"/>
</dbReference>
<dbReference type="Gene3D" id="1.50.10.10">
    <property type="match status" value="1"/>
</dbReference>
<evidence type="ECO:0000256" key="4">
    <source>
        <dbReference type="ARBA" id="ARBA00014959"/>
    </source>
</evidence>
<evidence type="ECO:0000256" key="2">
    <source>
        <dbReference type="ARBA" id="ARBA00008558"/>
    </source>
</evidence>
<proteinExistence type="evidence at transcript level"/>
<reference evidence="11" key="1">
    <citation type="submission" date="2020-04" db="EMBL/GenBank/DDBJ databases">
        <authorList>
            <person name="Neveu A P."/>
        </authorList>
    </citation>
    <scope>NUCLEOTIDE SEQUENCE</scope>
    <source>
        <tissue evidence="11">Whole embryo</tissue>
    </source>
</reference>
<evidence type="ECO:0000256" key="5">
    <source>
        <dbReference type="ARBA" id="ARBA00023235"/>
    </source>
</evidence>
<dbReference type="EMBL" id="LR789658">
    <property type="protein sequence ID" value="CAB3265520.1"/>
    <property type="molecule type" value="mRNA"/>
</dbReference>
<protein>
    <recommendedName>
        <fullName evidence="4">N-acylglucosamine 2-epimerase</fullName>
        <ecNumber evidence="3">5.1.3.8</ecNumber>
    </recommendedName>
    <alternativeName>
        <fullName evidence="8">GlcNAc 2-epimerase</fullName>
    </alternativeName>
    <alternativeName>
        <fullName evidence="6">N-acetyl-D-glucosamine 2-epimerase</fullName>
    </alternativeName>
    <alternativeName>
        <fullName evidence="7">Renin-binding protein</fullName>
    </alternativeName>
</protein>
<evidence type="ECO:0000256" key="1">
    <source>
        <dbReference type="ARBA" id="ARBA00004878"/>
    </source>
</evidence>
<dbReference type="AlphaFoldDB" id="A0A6F9DR54"/>
<evidence type="ECO:0000256" key="9">
    <source>
        <dbReference type="ARBA" id="ARBA00034243"/>
    </source>
</evidence>
<organism evidence="11">
    <name type="scientific">Phallusia mammillata</name>
    <dbReference type="NCBI Taxonomy" id="59560"/>
    <lineage>
        <taxon>Eukaryota</taxon>
        <taxon>Metazoa</taxon>
        <taxon>Chordata</taxon>
        <taxon>Tunicata</taxon>
        <taxon>Ascidiacea</taxon>
        <taxon>Phlebobranchia</taxon>
        <taxon>Ascidiidae</taxon>
        <taxon>Phallusia</taxon>
    </lineage>
</organism>
<evidence type="ECO:0000256" key="6">
    <source>
        <dbReference type="ARBA" id="ARBA00031608"/>
    </source>
</evidence>
<gene>
    <name evidence="11" type="primary">Renbp</name>
</gene>
<name>A0A6F9DR54_9ASCI</name>
<dbReference type="FunFam" id="1.50.10.10:FF:000021">
    <property type="entry name" value="N-acylglucosamine 2-epimerase"/>
    <property type="match status" value="1"/>
</dbReference>
<keyword evidence="5" id="KW-0413">Isomerase</keyword>
<comment type="catalytic activity">
    <reaction evidence="9">
        <text>an N-acyl-D-glucosamine = an N-acyl-D-mannosamine</text>
        <dbReference type="Rhea" id="RHEA:19033"/>
        <dbReference type="ChEBI" id="CHEBI:16062"/>
        <dbReference type="ChEBI" id="CHEBI:17274"/>
        <dbReference type="EC" id="5.1.3.8"/>
    </reaction>
    <physiologicalReaction direction="left-to-right" evidence="9">
        <dbReference type="Rhea" id="RHEA:19034"/>
    </physiologicalReaction>
    <physiologicalReaction direction="right-to-left" evidence="9">
        <dbReference type="Rhea" id="RHEA:19035"/>
    </physiologicalReaction>
</comment>
<dbReference type="InterPro" id="IPR010819">
    <property type="entry name" value="AGE/CE"/>
</dbReference>
<comment type="subunit">
    <text evidence="10">Homodimer. Forms a heterodimer with renin and inhibits its activity.</text>
</comment>
<dbReference type="InterPro" id="IPR012341">
    <property type="entry name" value="6hp_glycosidase-like_sf"/>
</dbReference>
<evidence type="ECO:0000256" key="10">
    <source>
        <dbReference type="ARBA" id="ARBA00046544"/>
    </source>
</evidence>
<evidence type="ECO:0000256" key="3">
    <source>
        <dbReference type="ARBA" id="ARBA00013176"/>
    </source>
</evidence>
<comment type="pathway">
    <text evidence="1">Amino-sugar metabolism; N-acetylneuraminate degradation.</text>
</comment>
<evidence type="ECO:0000256" key="8">
    <source>
        <dbReference type="ARBA" id="ARBA00033215"/>
    </source>
</evidence>
<evidence type="ECO:0000313" key="11">
    <source>
        <dbReference type="EMBL" id="CAB3265520.1"/>
    </source>
</evidence>